<evidence type="ECO:0008006" key="4">
    <source>
        <dbReference type="Google" id="ProtNLM"/>
    </source>
</evidence>
<proteinExistence type="predicted"/>
<evidence type="ECO:0000313" key="3">
    <source>
        <dbReference type="Proteomes" id="UP000507470"/>
    </source>
</evidence>
<evidence type="ECO:0000256" key="1">
    <source>
        <dbReference type="SAM" id="SignalP"/>
    </source>
</evidence>
<dbReference type="EMBL" id="CACVKT020004153">
    <property type="protein sequence ID" value="CAC5388278.1"/>
    <property type="molecule type" value="Genomic_DNA"/>
</dbReference>
<keyword evidence="3" id="KW-1185">Reference proteome</keyword>
<accession>A0A6J8BW64</accession>
<feature type="signal peptide" evidence="1">
    <location>
        <begin position="1"/>
        <end position="18"/>
    </location>
</feature>
<keyword evidence="1" id="KW-0732">Signal</keyword>
<dbReference type="Proteomes" id="UP000507470">
    <property type="component" value="Unassembled WGS sequence"/>
</dbReference>
<dbReference type="InterPro" id="IPR036691">
    <property type="entry name" value="Endo/exonu/phosph_ase_sf"/>
</dbReference>
<feature type="chain" id="PRO_5026647439" description="Endonuclease/exonuclease/phosphatase domain-containing protein" evidence="1">
    <location>
        <begin position="19"/>
        <end position="412"/>
    </location>
</feature>
<name>A0A6J8BW64_MYTCO</name>
<dbReference type="AlphaFoldDB" id="A0A6J8BW64"/>
<organism evidence="2 3">
    <name type="scientific">Mytilus coruscus</name>
    <name type="common">Sea mussel</name>
    <dbReference type="NCBI Taxonomy" id="42192"/>
    <lineage>
        <taxon>Eukaryota</taxon>
        <taxon>Metazoa</taxon>
        <taxon>Spiralia</taxon>
        <taxon>Lophotrochozoa</taxon>
        <taxon>Mollusca</taxon>
        <taxon>Bivalvia</taxon>
        <taxon>Autobranchia</taxon>
        <taxon>Pteriomorphia</taxon>
        <taxon>Mytilida</taxon>
        <taxon>Mytiloidea</taxon>
        <taxon>Mytilidae</taxon>
        <taxon>Mytilinae</taxon>
        <taxon>Mytilus</taxon>
    </lineage>
</organism>
<gene>
    <name evidence="2" type="ORF">MCOR_23556</name>
</gene>
<evidence type="ECO:0000313" key="2">
    <source>
        <dbReference type="EMBL" id="CAC5388278.1"/>
    </source>
</evidence>
<protein>
    <recommendedName>
        <fullName evidence="4">Endonuclease/exonuclease/phosphatase domain-containing protein</fullName>
    </recommendedName>
</protein>
<sequence>MLIINIVLLLFLSDDVIGLPCLSNEAKENFDKSRKDLTLVHRNIGTVVKTLESDHQQTITALELALDNAVSILENNIKETTNVLKNVLKNNIGTFKSTLNSMDKKIKISKLGFETVCGLDTGEIDLVICKCSLFRENVNTEAVYCFTPDWSGENIWIVPPIYLVGKSIICGDFNAHDTLWDGQNIDTKEKDSQEILGYTPATCSSRGVVRGGTAIDVKHFINYSKSANTCFSHNEEFSEGKKFSVFKRSSRTISVEINLLIEKLCINQRSTYICTAYADVVQDNFYLPPREKRQKLTLHFVDTIIELIENNELDNEHLIRISSVLGKSQEADILLNKSHLLTNAYISEEFLFEFNANLWLHQRNPVLIAFMKSLTGIILYEVINRNMLYISSIDLHFPSCRLKTTFEGTFQS</sequence>
<reference evidence="2 3" key="1">
    <citation type="submission" date="2020-06" db="EMBL/GenBank/DDBJ databases">
        <authorList>
            <person name="Li R."/>
            <person name="Bekaert M."/>
        </authorList>
    </citation>
    <scope>NUCLEOTIDE SEQUENCE [LARGE SCALE GENOMIC DNA]</scope>
    <source>
        <strain evidence="3">wild</strain>
    </source>
</reference>
<dbReference type="SUPFAM" id="SSF56219">
    <property type="entry name" value="DNase I-like"/>
    <property type="match status" value="1"/>
</dbReference>